<dbReference type="AlphaFoldDB" id="A0A9N7YLL6"/>
<dbReference type="Proteomes" id="UP001153269">
    <property type="component" value="Unassembled WGS sequence"/>
</dbReference>
<feature type="region of interest" description="Disordered" evidence="1">
    <location>
        <begin position="1"/>
        <end position="39"/>
    </location>
</feature>
<gene>
    <name evidence="2" type="ORF">PLEPLA_LOCUS16633</name>
</gene>
<accession>A0A9N7YLL6</accession>
<name>A0A9N7YLL6_PLEPL</name>
<evidence type="ECO:0000256" key="1">
    <source>
        <dbReference type="SAM" id="MobiDB-lite"/>
    </source>
</evidence>
<comment type="caution">
    <text evidence="2">The sequence shown here is derived from an EMBL/GenBank/DDBJ whole genome shotgun (WGS) entry which is preliminary data.</text>
</comment>
<feature type="compositionally biased region" description="Polar residues" evidence="1">
    <location>
        <begin position="1"/>
        <end position="15"/>
    </location>
</feature>
<keyword evidence="3" id="KW-1185">Reference proteome</keyword>
<protein>
    <submittedName>
        <fullName evidence="2">Uncharacterized protein</fullName>
    </submittedName>
</protein>
<organism evidence="2 3">
    <name type="scientific">Pleuronectes platessa</name>
    <name type="common">European plaice</name>
    <dbReference type="NCBI Taxonomy" id="8262"/>
    <lineage>
        <taxon>Eukaryota</taxon>
        <taxon>Metazoa</taxon>
        <taxon>Chordata</taxon>
        <taxon>Craniata</taxon>
        <taxon>Vertebrata</taxon>
        <taxon>Euteleostomi</taxon>
        <taxon>Actinopterygii</taxon>
        <taxon>Neopterygii</taxon>
        <taxon>Teleostei</taxon>
        <taxon>Neoteleostei</taxon>
        <taxon>Acanthomorphata</taxon>
        <taxon>Carangaria</taxon>
        <taxon>Pleuronectiformes</taxon>
        <taxon>Pleuronectoidei</taxon>
        <taxon>Pleuronectidae</taxon>
        <taxon>Pleuronectes</taxon>
    </lineage>
</organism>
<proteinExistence type="predicted"/>
<dbReference type="EMBL" id="CADEAL010001077">
    <property type="protein sequence ID" value="CAB1428659.1"/>
    <property type="molecule type" value="Genomic_DNA"/>
</dbReference>
<feature type="compositionally biased region" description="Polar residues" evidence="1">
    <location>
        <begin position="71"/>
        <end position="94"/>
    </location>
</feature>
<evidence type="ECO:0000313" key="3">
    <source>
        <dbReference type="Proteomes" id="UP001153269"/>
    </source>
</evidence>
<sequence>MTGDNQVTEVQYISSHKTESPPLIPSGMQMDRSSSMSMTGRFCRKQQIQYLPISSEQQMVNPEDWRPRPNLLSQNPQFPTVRLSSPDTNHQNPQHLHINPTRIHRARPLTGQRPQFQLD</sequence>
<evidence type="ECO:0000313" key="2">
    <source>
        <dbReference type="EMBL" id="CAB1428659.1"/>
    </source>
</evidence>
<reference evidence="2" key="1">
    <citation type="submission" date="2020-03" db="EMBL/GenBank/DDBJ databases">
        <authorList>
            <person name="Weist P."/>
        </authorList>
    </citation>
    <scope>NUCLEOTIDE SEQUENCE</scope>
</reference>
<feature type="region of interest" description="Disordered" evidence="1">
    <location>
        <begin position="59"/>
        <end position="119"/>
    </location>
</feature>